<proteinExistence type="predicted"/>
<evidence type="ECO:0000259" key="3">
    <source>
        <dbReference type="Pfam" id="PF00535"/>
    </source>
</evidence>
<dbReference type="Pfam" id="PF05704">
    <property type="entry name" value="Caps_synth"/>
    <property type="match status" value="1"/>
</dbReference>
<keyword evidence="2" id="KW-0808">Transferase</keyword>
<dbReference type="Proteomes" id="UP001304088">
    <property type="component" value="Chromosome"/>
</dbReference>
<keyword evidence="1" id="KW-0328">Glycosyltransferase</keyword>
<dbReference type="CDD" id="cd00761">
    <property type="entry name" value="Glyco_tranf_GTA_type"/>
    <property type="match status" value="1"/>
</dbReference>
<dbReference type="EMBL" id="CP118733">
    <property type="protein sequence ID" value="WNY47695.1"/>
    <property type="molecule type" value="Genomic_DNA"/>
</dbReference>
<dbReference type="GO" id="GO:0016757">
    <property type="term" value="F:glycosyltransferase activity"/>
    <property type="evidence" value="ECO:0007669"/>
    <property type="project" value="UniProtKB-KW"/>
</dbReference>
<evidence type="ECO:0000313" key="4">
    <source>
        <dbReference type="EMBL" id="WNY47695.1"/>
    </source>
</evidence>
<dbReference type="KEGG" id="ssuv:PXH68_03000"/>
<dbReference type="Gene3D" id="3.90.550.10">
    <property type="entry name" value="Spore Coat Polysaccharide Biosynthesis Protein SpsA, Chain A"/>
    <property type="match status" value="1"/>
</dbReference>
<gene>
    <name evidence="4" type="ORF">PXH68_03000</name>
</gene>
<protein>
    <submittedName>
        <fullName evidence="4">Capsular polysaccharide synthesis protein</fullName>
    </submittedName>
</protein>
<dbReference type="InterPro" id="IPR029044">
    <property type="entry name" value="Nucleotide-diphossugar_trans"/>
</dbReference>
<keyword evidence="5" id="KW-1185">Reference proteome</keyword>
<feature type="domain" description="Glycosyltransferase 2-like" evidence="3">
    <location>
        <begin position="8"/>
        <end position="177"/>
    </location>
</feature>
<dbReference type="Pfam" id="PF00535">
    <property type="entry name" value="Glycos_transf_2"/>
    <property type="match status" value="1"/>
</dbReference>
<dbReference type="InterPro" id="IPR008441">
    <property type="entry name" value="AfumC-like_glycosyl_Trfase"/>
</dbReference>
<reference evidence="4 5" key="1">
    <citation type="submission" date="2023-02" db="EMBL/GenBank/DDBJ databases">
        <title>Streptococcus sp. Genome Sequencing and Assembly.</title>
        <authorList>
            <person name="Shore S.M."/>
            <person name="Nicholson T.L."/>
        </authorList>
    </citation>
    <scope>NUCLEOTIDE SEQUENCE [LARGE SCALE GENOMIC DNA]</scope>
    <source>
        <strain evidence="4 5">29896</strain>
    </source>
</reference>
<accession>A0AA96VDA3</accession>
<dbReference type="Gene3D" id="3.90.550.20">
    <property type="match status" value="1"/>
</dbReference>
<evidence type="ECO:0000256" key="1">
    <source>
        <dbReference type="ARBA" id="ARBA00022676"/>
    </source>
</evidence>
<dbReference type="PANTHER" id="PTHR22916:SF51">
    <property type="entry name" value="GLYCOSYLTRANSFERASE EPSH-RELATED"/>
    <property type="match status" value="1"/>
</dbReference>
<organism evidence="4 5">
    <name type="scientific">Streptococcus suivaginalis</name>
    <dbReference type="NCBI Taxonomy" id="3028082"/>
    <lineage>
        <taxon>Bacteria</taxon>
        <taxon>Bacillati</taxon>
        <taxon>Bacillota</taxon>
        <taxon>Bacilli</taxon>
        <taxon>Lactobacillales</taxon>
        <taxon>Streptococcaceae</taxon>
        <taxon>Streptococcus</taxon>
    </lineage>
</organism>
<name>A0AA96VDA3_9STRE</name>
<dbReference type="InterPro" id="IPR001173">
    <property type="entry name" value="Glyco_trans_2-like"/>
</dbReference>
<dbReference type="SUPFAM" id="SSF53448">
    <property type="entry name" value="Nucleotide-diphospho-sugar transferases"/>
    <property type="match status" value="2"/>
</dbReference>
<dbReference type="RefSeq" id="WP_248027493.1">
    <property type="nucleotide sequence ID" value="NZ_CP118733.1"/>
</dbReference>
<evidence type="ECO:0000256" key="2">
    <source>
        <dbReference type="ARBA" id="ARBA00022679"/>
    </source>
</evidence>
<evidence type="ECO:0000313" key="5">
    <source>
        <dbReference type="Proteomes" id="UP001304088"/>
    </source>
</evidence>
<dbReference type="AlphaFoldDB" id="A0AA96VDA3"/>
<dbReference type="PANTHER" id="PTHR22916">
    <property type="entry name" value="GLYCOSYLTRANSFERASE"/>
    <property type="match status" value="1"/>
</dbReference>
<sequence>MMINPLISIIVPVYNQELYLSTSLESIINQTYSNIEVIIVNDGSTDSSQSIIENYASKDSRIRYIQQDNGGLVAATLAGIKQASGEYIAFLDPDDRLGNDFISNFVEQLVDEFDIVAMGYYLDKKGKLLPCYLKQTKVYEGIDLEESKNSYLFEEGTVEVSSKFFISRWNKLYKKTVIDKIVPQFETCKNITLGEDSIFTALVLRASKSVCVLEAPNSYFYNIGNQNSMMKSSAAQKTIEKSKVAFEKLNSLNFVSEEQSLALYYFLIENTFQRLKYSSQIDFISFYNTLKFDNLYQKALSLIINNKIDKKKLLELELRRRVSGRTYIRINQFFENSKKEVRKIIKELPLFFEDFTKVGYTKALKLFQHRQKRQNAFDDMYNQTSEIEEQIQPILDKYKSGKTDFSNSTIERNIFVFWWDGFENAPLLVQKCLDSVKHFNPSAKIIEISKNNFVEYTDINPIILKAFQNGDISIQTFSDILRFNLLKNHGGAWIDSTILFLDYYDIFDNLKENSFNSICFSSSNSFYEYKNVSCTWSGYFIASRKNAHFVTVMNNLFEEYYLKYGNFPIYFFIDVLFMICKINKLDNDVLSKTDNVIGDMFLLANLYKMKFNKYSLRLLKEVPQKLSWMYSTQASTDDNFLKELFKG</sequence>